<dbReference type="InterPro" id="IPR036322">
    <property type="entry name" value="WD40_repeat_dom_sf"/>
</dbReference>
<protein>
    <submittedName>
        <fullName evidence="9">Transcription initiation factor TFIID subunit 5</fullName>
    </submittedName>
</protein>
<comment type="subcellular location">
    <subcellularLocation>
        <location evidence="1">Nucleus</location>
    </subcellularLocation>
</comment>
<feature type="repeat" description="WD" evidence="7">
    <location>
        <begin position="519"/>
        <end position="560"/>
    </location>
</feature>
<evidence type="ECO:0000313" key="9">
    <source>
        <dbReference type="EMBL" id="KAJ3253342.1"/>
    </source>
</evidence>
<evidence type="ECO:0000259" key="8">
    <source>
        <dbReference type="Pfam" id="PF04494"/>
    </source>
</evidence>
<reference evidence="9" key="1">
    <citation type="submission" date="2020-05" db="EMBL/GenBank/DDBJ databases">
        <title>Phylogenomic resolution of chytrid fungi.</title>
        <authorList>
            <person name="Stajich J.E."/>
            <person name="Amses K."/>
            <person name="Simmons R."/>
            <person name="Seto K."/>
            <person name="Myers J."/>
            <person name="Bonds A."/>
            <person name="Quandt C.A."/>
            <person name="Barry K."/>
            <person name="Liu P."/>
            <person name="Grigoriev I."/>
            <person name="Longcore J.E."/>
            <person name="James T.Y."/>
        </authorList>
    </citation>
    <scope>NUCLEOTIDE SEQUENCE</scope>
    <source>
        <strain evidence="9">PLAUS21</strain>
    </source>
</reference>
<dbReference type="GO" id="GO:0005669">
    <property type="term" value="C:transcription factor TFIID complex"/>
    <property type="evidence" value="ECO:0007669"/>
    <property type="project" value="TreeGrafter"/>
</dbReference>
<dbReference type="PROSITE" id="PS00678">
    <property type="entry name" value="WD_REPEATS_1"/>
    <property type="match status" value="3"/>
</dbReference>
<dbReference type="CDD" id="cd08044">
    <property type="entry name" value="TAF5_NTD2"/>
    <property type="match status" value="1"/>
</dbReference>
<feature type="repeat" description="WD" evidence="7">
    <location>
        <begin position="477"/>
        <end position="518"/>
    </location>
</feature>
<keyword evidence="10" id="KW-1185">Reference proteome</keyword>
<dbReference type="InterPro" id="IPR001680">
    <property type="entry name" value="WD40_rpt"/>
</dbReference>
<dbReference type="PANTHER" id="PTHR19879">
    <property type="entry name" value="TRANSCRIPTION INITIATION FACTOR TFIID"/>
    <property type="match status" value="1"/>
</dbReference>
<dbReference type="SUPFAM" id="SSF50978">
    <property type="entry name" value="WD40 repeat-like"/>
    <property type="match status" value="1"/>
</dbReference>
<dbReference type="AlphaFoldDB" id="A0AAD5Y5F4"/>
<dbReference type="PANTHER" id="PTHR19879:SF1">
    <property type="entry name" value="CANNONBALL-RELATED"/>
    <property type="match status" value="1"/>
</dbReference>
<dbReference type="PRINTS" id="PR00320">
    <property type="entry name" value="GPROTEINBRPT"/>
</dbReference>
<dbReference type="Pfam" id="PF00400">
    <property type="entry name" value="WD40"/>
    <property type="match status" value="6"/>
</dbReference>
<keyword evidence="6" id="KW-0539">Nucleus</keyword>
<keyword evidence="5" id="KW-0804">Transcription</keyword>
<evidence type="ECO:0000256" key="6">
    <source>
        <dbReference type="ARBA" id="ARBA00023242"/>
    </source>
</evidence>
<sequence>MADQTTSDRIVANYLAKRGEREARLKDAPEPVDDDSIANFVLFYNEEEANNPKAYEQSYARLVKWVDDSIDTYKLELKRILFPIFVHAYLDLVQKGSQEAASQFFEQYKGDHLESHANEIFCLSAINDPIHLQEDELCVNYRQNKYGIKMCKYSFELLLSFLQDNKFMMILRLMNQYITIHATNDKPGQLQESDSGTGLIGTDISLTAFNQQQVQLGPIQPDVAFYGDIERALGVQIHSDGPELLEQVQKVIASQEPGPALEDVPLPPKKLIDIQAEIEYLRDLRLRVNLSSNNLPSIVCYTFHNTENQLNCLKASKNAEYLAAGLSDSFIKLWNVVANRPEIPAPAPTNLIGHSGPIYGLDFSSDGKYLLSASEDKSVRLWSTETKSALVSYKGHNYPIFDVAFANQGFYFATASADKTARLWSLDHIFPLRLFVGHLSDVDYVKFHPNCNYVATASSDQTCRLWDIQKGNCVRIFPKHNGPVTAISISPDGKLLASAGGDNAVRLWDINSGQLIKKMFGHESTVTSLDFSQNSTLLASSSDDDTVKIWDAKKSDTLPLSSSVADTAEECIRSFTTKRTPIYNVGFTSRNVLVALGVFAK</sequence>
<dbReference type="GO" id="GO:0006367">
    <property type="term" value="P:transcription initiation at RNA polymerase II promoter"/>
    <property type="evidence" value="ECO:0007669"/>
    <property type="project" value="TreeGrafter"/>
</dbReference>
<dbReference type="InterPro" id="IPR019775">
    <property type="entry name" value="WD40_repeat_CS"/>
</dbReference>
<dbReference type="InterPro" id="IPR007582">
    <property type="entry name" value="TFIID_NTD2"/>
</dbReference>
<comment type="caution">
    <text evidence="9">The sequence shown here is derived from an EMBL/GenBank/DDBJ whole genome shotgun (WGS) entry which is preliminary data.</text>
</comment>
<dbReference type="CDD" id="cd00200">
    <property type="entry name" value="WD40"/>
    <property type="match status" value="1"/>
</dbReference>
<dbReference type="InterPro" id="IPR020472">
    <property type="entry name" value="WD40_PAC1"/>
</dbReference>
<accession>A0AAD5Y5F4</accession>
<dbReference type="InterPro" id="IPR015943">
    <property type="entry name" value="WD40/YVTN_repeat-like_dom_sf"/>
</dbReference>
<dbReference type="Pfam" id="PF04494">
    <property type="entry name" value="TFIID_NTD2"/>
    <property type="match status" value="1"/>
</dbReference>
<dbReference type="GO" id="GO:0016251">
    <property type="term" value="F:RNA polymerase II general transcription initiation factor activity"/>
    <property type="evidence" value="ECO:0007669"/>
    <property type="project" value="TreeGrafter"/>
</dbReference>
<dbReference type="EMBL" id="JADGKB010000112">
    <property type="protein sequence ID" value="KAJ3253342.1"/>
    <property type="molecule type" value="Genomic_DNA"/>
</dbReference>
<gene>
    <name evidence="9" type="primary">TAF5</name>
    <name evidence="9" type="ORF">HK103_000721</name>
</gene>
<dbReference type="PROSITE" id="PS50294">
    <property type="entry name" value="WD_REPEATS_REGION"/>
    <property type="match status" value="5"/>
</dbReference>
<keyword evidence="4" id="KW-0805">Transcription regulation</keyword>
<feature type="domain" description="TFIID subunit TAF5 NTD2" evidence="8">
    <location>
        <begin position="50"/>
        <end position="178"/>
    </location>
</feature>
<evidence type="ECO:0000256" key="4">
    <source>
        <dbReference type="ARBA" id="ARBA00023015"/>
    </source>
</evidence>
<evidence type="ECO:0000256" key="3">
    <source>
        <dbReference type="ARBA" id="ARBA00022737"/>
    </source>
</evidence>
<dbReference type="InterPro" id="IPR037264">
    <property type="entry name" value="TFIID_NTD2_sf"/>
</dbReference>
<evidence type="ECO:0000256" key="2">
    <source>
        <dbReference type="ARBA" id="ARBA00022574"/>
    </source>
</evidence>
<evidence type="ECO:0000256" key="1">
    <source>
        <dbReference type="ARBA" id="ARBA00004123"/>
    </source>
</evidence>
<dbReference type="Gene3D" id="2.130.10.10">
    <property type="entry name" value="YVTN repeat-like/Quinoprotein amine dehydrogenase"/>
    <property type="match status" value="3"/>
</dbReference>
<dbReference type="SUPFAM" id="SSF160897">
    <property type="entry name" value="Taf5 N-terminal domain-like"/>
    <property type="match status" value="1"/>
</dbReference>
<evidence type="ECO:0000256" key="5">
    <source>
        <dbReference type="ARBA" id="ARBA00023163"/>
    </source>
</evidence>
<name>A0AAD5Y5F4_9FUNG</name>
<dbReference type="Proteomes" id="UP001210925">
    <property type="component" value="Unassembled WGS sequence"/>
</dbReference>
<feature type="repeat" description="WD" evidence="7">
    <location>
        <begin position="351"/>
        <end position="392"/>
    </location>
</feature>
<evidence type="ECO:0000256" key="7">
    <source>
        <dbReference type="PROSITE-ProRule" id="PRU00221"/>
    </source>
</evidence>
<keyword evidence="2 7" id="KW-0853">WD repeat</keyword>
<feature type="repeat" description="WD" evidence="7">
    <location>
        <begin position="303"/>
        <end position="336"/>
    </location>
</feature>
<feature type="repeat" description="WD" evidence="7">
    <location>
        <begin position="435"/>
        <end position="476"/>
    </location>
</feature>
<keyword evidence="3" id="KW-0677">Repeat</keyword>
<proteinExistence type="predicted"/>
<evidence type="ECO:0000313" key="10">
    <source>
        <dbReference type="Proteomes" id="UP001210925"/>
    </source>
</evidence>
<feature type="repeat" description="WD" evidence="7">
    <location>
        <begin position="393"/>
        <end position="427"/>
    </location>
</feature>
<organism evidence="9 10">
    <name type="scientific">Boothiomyces macroporosus</name>
    <dbReference type="NCBI Taxonomy" id="261099"/>
    <lineage>
        <taxon>Eukaryota</taxon>
        <taxon>Fungi</taxon>
        <taxon>Fungi incertae sedis</taxon>
        <taxon>Chytridiomycota</taxon>
        <taxon>Chytridiomycota incertae sedis</taxon>
        <taxon>Chytridiomycetes</taxon>
        <taxon>Rhizophydiales</taxon>
        <taxon>Terramycetaceae</taxon>
        <taxon>Boothiomyces</taxon>
    </lineage>
</organism>
<dbReference type="PROSITE" id="PS50082">
    <property type="entry name" value="WD_REPEATS_2"/>
    <property type="match status" value="6"/>
</dbReference>
<dbReference type="Gene3D" id="1.25.40.500">
    <property type="entry name" value="TFIID subunit TAF5, NTD2 domain"/>
    <property type="match status" value="1"/>
</dbReference>
<dbReference type="SMART" id="SM00320">
    <property type="entry name" value="WD40"/>
    <property type="match status" value="6"/>
</dbReference>